<name>A0A167KCV8_9FLAO</name>
<feature type="transmembrane region" description="Helical" evidence="1">
    <location>
        <begin position="59"/>
        <end position="79"/>
    </location>
</feature>
<evidence type="ECO:0000313" key="3">
    <source>
        <dbReference type="Proteomes" id="UP000077013"/>
    </source>
</evidence>
<organism evidence="2 3">
    <name type="scientific">Cochleicola gelatinilyticus</name>
    <dbReference type="NCBI Taxonomy" id="1763537"/>
    <lineage>
        <taxon>Bacteria</taxon>
        <taxon>Pseudomonadati</taxon>
        <taxon>Bacteroidota</taxon>
        <taxon>Flavobacteriia</taxon>
        <taxon>Flavobacteriales</taxon>
        <taxon>Flavobacteriaceae</taxon>
        <taxon>Cochleicola</taxon>
    </lineage>
</organism>
<feature type="transmembrane region" description="Helical" evidence="1">
    <location>
        <begin position="12"/>
        <end position="31"/>
    </location>
</feature>
<feature type="transmembrane region" description="Helical" evidence="1">
    <location>
        <begin position="86"/>
        <end position="103"/>
    </location>
</feature>
<reference evidence="2 3" key="1">
    <citation type="submission" date="2016-02" db="EMBL/GenBank/DDBJ databases">
        <title>Ulvibacter sp. LPB0005, isolated from Thais luteostoma.</title>
        <authorList>
            <person name="Shin S.-K."/>
            <person name="Yi H."/>
        </authorList>
    </citation>
    <scope>NUCLEOTIDE SEQUENCE [LARGE SCALE GENOMIC DNA]</scope>
    <source>
        <strain evidence="2 3">LPB0005</strain>
    </source>
</reference>
<evidence type="ECO:0000256" key="1">
    <source>
        <dbReference type="SAM" id="Phobius"/>
    </source>
</evidence>
<keyword evidence="1" id="KW-0812">Transmembrane</keyword>
<keyword evidence="1" id="KW-0472">Membrane</keyword>
<proteinExistence type="predicted"/>
<dbReference type="STRING" id="1763537.ULVI_00740"/>
<dbReference type="AlphaFoldDB" id="A0A167KCV8"/>
<sequence>MYRQTDKKKNLIKGVLLSFLLIITPFLFYVYKYAPSEASEWETIFGTIEAGNFTWVQSYVHAIFTKFIFVMLTGIWFLTSNNWWKYAILVPFTMFLFQLIGIINYKSGYIDEFDFWYSLPLIIPILLFVIYISYRISKNTYENEALKRDVDDEIRKILSDDL</sequence>
<evidence type="ECO:0000313" key="2">
    <source>
        <dbReference type="EMBL" id="OAB81740.1"/>
    </source>
</evidence>
<protein>
    <submittedName>
        <fullName evidence="2">Uncharacterized protein</fullName>
    </submittedName>
</protein>
<comment type="caution">
    <text evidence="2">The sequence shown here is derived from an EMBL/GenBank/DDBJ whole genome shotgun (WGS) entry which is preliminary data.</text>
</comment>
<gene>
    <name evidence="2" type="ORF">ULVI_00740</name>
</gene>
<accession>A0A167KCV8</accession>
<keyword evidence="3" id="KW-1185">Reference proteome</keyword>
<dbReference type="Proteomes" id="UP000077013">
    <property type="component" value="Unassembled WGS sequence"/>
</dbReference>
<dbReference type="EMBL" id="LRXL01000002">
    <property type="protein sequence ID" value="OAB81740.1"/>
    <property type="molecule type" value="Genomic_DNA"/>
</dbReference>
<keyword evidence="1" id="KW-1133">Transmembrane helix</keyword>
<feature type="transmembrane region" description="Helical" evidence="1">
    <location>
        <begin position="115"/>
        <end position="134"/>
    </location>
</feature>